<dbReference type="eggNOG" id="ENOG5031CPW">
    <property type="taxonomic scope" value="Bacteria"/>
</dbReference>
<evidence type="ECO:0008006" key="3">
    <source>
        <dbReference type="Google" id="ProtNLM"/>
    </source>
</evidence>
<organism evidence="1 2">
    <name type="scientific">Mycolicibacterium vaccae ATCC 25954</name>
    <dbReference type="NCBI Taxonomy" id="1194972"/>
    <lineage>
        <taxon>Bacteria</taxon>
        <taxon>Bacillati</taxon>
        <taxon>Actinomycetota</taxon>
        <taxon>Actinomycetes</taxon>
        <taxon>Mycobacteriales</taxon>
        <taxon>Mycobacteriaceae</taxon>
        <taxon>Mycolicibacterium</taxon>
    </lineage>
</organism>
<proteinExistence type="predicted"/>
<keyword evidence="2" id="KW-1185">Reference proteome</keyword>
<dbReference type="Proteomes" id="UP000006072">
    <property type="component" value="Unassembled WGS sequence"/>
</dbReference>
<dbReference type="InterPro" id="IPR052736">
    <property type="entry name" value="Stf3_sulfotransferase"/>
</dbReference>
<sequence>MSWQPPPRSAAAREIYCAAEQDRIDRPHRYTLDPESVLDRIAARGEVAPEEFAAGWREGLEMFLASAQHEGRLNAVGIRTAMATALGRLTAGATIRRCHLHHPDAGDNAVRSPIVITGGWRTGTTFLFRLLGSDPRLHAPLPAELVAPWAFTKSAPQEPKKVTAARTSMLHTLNPAMAVVHPSGPDLPEECVLAMGTDMRNWGFTSMFRVPSYADWLGVEDFAESYARYREILQLLELGDHRRFALKAPAHTAELDHVASTFPGAVVIQIHRDIVTTIASGASLFAVYQSTYSDTVDPLDVGRRQIEQSERWFRRAAAFRSSPRREQVTLVDVAYRDLVDRPEAVLATIYAAADMPPPTDLKRFVADYHRVHPGDGHGGHRYTPHDFGLDPAELRERFSFLPHD</sequence>
<dbReference type="SUPFAM" id="SSF52540">
    <property type="entry name" value="P-loop containing nucleoside triphosphate hydrolases"/>
    <property type="match status" value="1"/>
</dbReference>
<dbReference type="HOGENOM" id="CLU_053496_0_0_11"/>
<dbReference type="AlphaFoldDB" id="K0UZ35"/>
<comment type="caution">
    <text evidence="1">The sequence shown here is derived from an EMBL/GenBank/DDBJ whole genome shotgun (WGS) entry which is preliminary data.</text>
</comment>
<dbReference type="PANTHER" id="PTHR36451:SF1">
    <property type="entry name" value="OMEGA-HYDROXY-BETA-DIHYDROMENAQUINONE-9 SULFOTRANSFERASE STF3"/>
    <property type="match status" value="1"/>
</dbReference>
<dbReference type="PATRIC" id="fig|1194972.3.peg.466"/>
<dbReference type="EMBL" id="ALQA01000003">
    <property type="protein sequence ID" value="EJZ12397.1"/>
    <property type="molecule type" value="Genomic_DNA"/>
</dbReference>
<dbReference type="PANTHER" id="PTHR36451">
    <property type="entry name" value="PAPS-DEPENDENT SULFOTRANSFERASE STF3"/>
    <property type="match status" value="1"/>
</dbReference>
<dbReference type="Pfam" id="PF13469">
    <property type="entry name" value="Sulfotransfer_3"/>
    <property type="match status" value="1"/>
</dbReference>
<reference evidence="1 2" key="1">
    <citation type="journal article" date="2012" name="J. Bacteriol.">
        <title>Complete Genome Sequence of Mycobacterium vaccae Type Strain ATCC 25954.</title>
        <authorList>
            <person name="Ho Y.S."/>
            <person name="Adroub S.A."/>
            <person name="Abadi M."/>
            <person name="Al Alwan B."/>
            <person name="Alkhateeb R."/>
            <person name="Gao G."/>
            <person name="Ragab A."/>
            <person name="Ali S."/>
            <person name="van Soolingen D."/>
            <person name="Bitter W."/>
            <person name="Pain A."/>
            <person name="Abdallah A.M."/>
        </authorList>
    </citation>
    <scope>NUCLEOTIDE SEQUENCE [LARGE SCALE GENOMIC DNA]</scope>
    <source>
        <strain evidence="1 2">ATCC 25954</strain>
    </source>
</reference>
<evidence type="ECO:0000313" key="2">
    <source>
        <dbReference type="Proteomes" id="UP000006072"/>
    </source>
</evidence>
<gene>
    <name evidence="1" type="ORF">MVAC_02294</name>
</gene>
<dbReference type="Gene3D" id="3.40.50.300">
    <property type="entry name" value="P-loop containing nucleotide triphosphate hydrolases"/>
    <property type="match status" value="1"/>
</dbReference>
<protein>
    <recommendedName>
        <fullName evidence="3">Sulfotransferase</fullName>
    </recommendedName>
</protein>
<dbReference type="RefSeq" id="WP_003928924.1">
    <property type="nucleotide sequence ID" value="NZ_JH814684.1"/>
</dbReference>
<evidence type="ECO:0000313" key="1">
    <source>
        <dbReference type="EMBL" id="EJZ12397.1"/>
    </source>
</evidence>
<name>K0UZ35_MYCVA</name>
<accession>K0UZ35</accession>
<dbReference type="InterPro" id="IPR027417">
    <property type="entry name" value="P-loop_NTPase"/>
</dbReference>